<comment type="caution">
    <text evidence="2">The sequence shown here is derived from an EMBL/GenBank/DDBJ whole genome shotgun (WGS) entry which is preliminary data.</text>
</comment>
<dbReference type="Pfam" id="PF13966">
    <property type="entry name" value="zf-RVT"/>
    <property type="match status" value="1"/>
</dbReference>
<dbReference type="Proteomes" id="UP001459277">
    <property type="component" value="Unassembled WGS sequence"/>
</dbReference>
<proteinExistence type="predicted"/>
<keyword evidence="3" id="KW-1185">Reference proteome</keyword>
<gene>
    <name evidence="2" type="ORF">SO802_023755</name>
</gene>
<feature type="domain" description="Reverse transcriptase zinc-binding" evidence="1">
    <location>
        <begin position="40"/>
        <end position="110"/>
    </location>
</feature>
<organism evidence="2 3">
    <name type="scientific">Lithocarpus litseifolius</name>
    <dbReference type="NCBI Taxonomy" id="425828"/>
    <lineage>
        <taxon>Eukaryota</taxon>
        <taxon>Viridiplantae</taxon>
        <taxon>Streptophyta</taxon>
        <taxon>Embryophyta</taxon>
        <taxon>Tracheophyta</taxon>
        <taxon>Spermatophyta</taxon>
        <taxon>Magnoliopsida</taxon>
        <taxon>eudicotyledons</taxon>
        <taxon>Gunneridae</taxon>
        <taxon>Pentapetalae</taxon>
        <taxon>rosids</taxon>
        <taxon>fabids</taxon>
        <taxon>Fagales</taxon>
        <taxon>Fagaceae</taxon>
        <taxon>Lithocarpus</taxon>
    </lineage>
</organism>
<name>A0AAW2C9P1_9ROSI</name>
<reference evidence="2 3" key="1">
    <citation type="submission" date="2024-01" db="EMBL/GenBank/DDBJ databases">
        <title>A telomere-to-telomere, gap-free genome of sweet tea (Lithocarpus litseifolius).</title>
        <authorList>
            <person name="Zhou J."/>
        </authorList>
    </citation>
    <scope>NUCLEOTIDE SEQUENCE [LARGE SCALE GENOMIC DNA]</scope>
    <source>
        <strain evidence="2">Zhou-2022a</strain>
        <tissue evidence="2">Leaf</tissue>
    </source>
</reference>
<evidence type="ECO:0000313" key="3">
    <source>
        <dbReference type="Proteomes" id="UP001459277"/>
    </source>
</evidence>
<dbReference type="InterPro" id="IPR026960">
    <property type="entry name" value="RVT-Znf"/>
</dbReference>
<dbReference type="EMBL" id="JAZDWU010000008">
    <property type="protein sequence ID" value="KAK9994052.1"/>
    <property type="molecule type" value="Genomic_DNA"/>
</dbReference>
<evidence type="ECO:0000259" key="1">
    <source>
        <dbReference type="Pfam" id="PF13966"/>
    </source>
</evidence>
<sequence>MDSMMWLHTTSGMYSVKLGYHVATQVLRDADWAESSRGPSGNKVWAKLWKLKVPNKIKVFGWRVCQNILPTQDNLVWRKIMVDDTYELCRIAPETGIHALWECGVAQDVWATSFVSLQNFVDGQSDLVQLFEELLDRLSMEDFELFLVQAWLIWNQRNTIIHGGKFQEPT</sequence>
<dbReference type="AlphaFoldDB" id="A0AAW2C9P1"/>
<protein>
    <recommendedName>
        <fullName evidence="1">Reverse transcriptase zinc-binding domain-containing protein</fullName>
    </recommendedName>
</protein>
<accession>A0AAW2C9P1</accession>
<evidence type="ECO:0000313" key="2">
    <source>
        <dbReference type="EMBL" id="KAK9994052.1"/>
    </source>
</evidence>